<dbReference type="AlphaFoldDB" id="A0AAI9WYR9"/>
<dbReference type="GO" id="GO:0035243">
    <property type="term" value="F:protein-arginine omega-N symmetric methyltransferase activity"/>
    <property type="evidence" value="ECO:0007669"/>
    <property type="project" value="UniProtKB-EC"/>
</dbReference>
<dbReference type="GO" id="GO:0032259">
    <property type="term" value="P:methylation"/>
    <property type="evidence" value="ECO:0007669"/>
    <property type="project" value="UniProtKB-KW"/>
</dbReference>
<dbReference type="FunFam" id="3.40.50.12710:FF:000008">
    <property type="entry name" value="Protein arginine methyltransferase NDUFAF7"/>
    <property type="match status" value="1"/>
</dbReference>
<dbReference type="GO" id="GO:0032981">
    <property type="term" value="P:mitochondrial respiratory chain complex I assembly"/>
    <property type="evidence" value="ECO:0007669"/>
    <property type="project" value="TreeGrafter"/>
</dbReference>
<evidence type="ECO:0000256" key="6">
    <source>
        <dbReference type="ARBA" id="ARBA00048612"/>
    </source>
</evidence>
<organism evidence="9 10">
    <name type="scientific">Candida oxycetoniae</name>
    <dbReference type="NCBI Taxonomy" id="497107"/>
    <lineage>
        <taxon>Eukaryota</taxon>
        <taxon>Fungi</taxon>
        <taxon>Dikarya</taxon>
        <taxon>Ascomycota</taxon>
        <taxon>Saccharomycotina</taxon>
        <taxon>Pichiomycetes</taxon>
        <taxon>Debaryomycetaceae</taxon>
        <taxon>Candida/Lodderomyces clade</taxon>
        <taxon>Candida</taxon>
    </lineage>
</organism>
<feature type="region of interest" description="Disordered" evidence="8">
    <location>
        <begin position="23"/>
        <end position="92"/>
    </location>
</feature>
<comment type="similarity">
    <text evidence="2 7">Belongs to the NDUFAF7 family.</text>
</comment>
<dbReference type="InterPro" id="IPR003788">
    <property type="entry name" value="NDUFAF7"/>
</dbReference>
<evidence type="ECO:0000256" key="8">
    <source>
        <dbReference type="SAM" id="MobiDB-lite"/>
    </source>
</evidence>
<evidence type="ECO:0000256" key="3">
    <source>
        <dbReference type="ARBA" id="ARBA00022603"/>
    </source>
</evidence>
<dbReference type="Proteomes" id="UP001202479">
    <property type="component" value="Unassembled WGS sequence"/>
</dbReference>
<proteinExistence type="inferred from homology"/>
<evidence type="ECO:0000256" key="4">
    <source>
        <dbReference type="ARBA" id="ARBA00022679"/>
    </source>
</evidence>
<keyword evidence="3 7" id="KW-0489">Methyltransferase</keyword>
<comment type="subcellular location">
    <subcellularLocation>
        <location evidence="1 7">Mitochondrion</location>
    </subcellularLocation>
</comment>
<gene>
    <name evidence="9" type="ORF">KGF56_001875</name>
</gene>
<name>A0AAI9WYR9_9ASCO</name>
<dbReference type="SUPFAM" id="SSF53335">
    <property type="entry name" value="S-adenosyl-L-methionine-dependent methyltransferases"/>
    <property type="match status" value="1"/>
</dbReference>
<accession>A0AAI9WYR9</accession>
<dbReference type="RefSeq" id="XP_049181079.1">
    <property type="nucleotide sequence ID" value="XM_049323044.1"/>
</dbReference>
<comment type="function">
    <text evidence="7">Arginine methyltransferase involved in the assembly or stability of mitochondrial NADH:ubiquinone oxidoreductase complex (complex I).</text>
</comment>
<feature type="compositionally biased region" description="Polar residues" evidence="8">
    <location>
        <begin position="362"/>
        <end position="386"/>
    </location>
</feature>
<evidence type="ECO:0000256" key="5">
    <source>
        <dbReference type="ARBA" id="ARBA00023128"/>
    </source>
</evidence>
<evidence type="ECO:0000313" key="9">
    <source>
        <dbReference type="EMBL" id="KAI3405334.2"/>
    </source>
</evidence>
<feature type="compositionally biased region" description="Polar residues" evidence="8">
    <location>
        <begin position="40"/>
        <end position="85"/>
    </location>
</feature>
<protein>
    <recommendedName>
        <fullName evidence="7">Protein arginine methyltransferase NDUFAF7</fullName>
        <ecNumber evidence="7">2.1.1.320</ecNumber>
    </recommendedName>
</protein>
<evidence type="ECO:0000313" key="10">
    <source>
        <dbReference type="Proteomes" id="UP001202479"/>
    </source>
</evidence>
<reference evidence="9" key="1">
    <citation type="journal article" date="2022" name="DNA Res.">
        <title>Genome analysis of five recently described species of the CUG-Ser clade uncovers Candida theae as a new hybrid lineage with pathogenic potential in the Candida parapsilosis species complex.</title>
        <authorList>
            <person name="Mixao V."/>
            <person name="Del Olmo V."/>
            <person name="Hegedusova E."/>
            <person name="Saus E."/>
            <person name="Pryszcz L."/>
            <person name="Cillingova A."/>
            <person name="Nosek J."/>
            <person name="Gabaldon T."/>
        </authorList>
    </citation>
    <scope>NUCLEOTIDE SEQUENCE</scope>
    <source>
        <strain evidence="9">CBS 10844</strain>
    </source>
</reference>
<keyword evidence="5 7" id="KW-0496">Mitochondrion</keyword>
<dbReference type="Gene3D" id="3.40.50.12710">
    <property type="match status" value="1"/>
</dbReference>
<dbReference type="GO" id="GO:0005739">
    <property type="term" value="C:mitochondrion"/>
    <property type="evidence" value="ECO:0007669"/>
    <property type="project" value="UniProtKB-SubCell"/>
</dbReference>
<sequence length="578" mass="65157">MLKQPSIRCVLSSRYFPKRRLATNFKASSGKDSKADPSTEAGSTQANSTLPSTQAGSTQANSTLPSTQAGSTQANSTLPSTQAGSTLPPHENGLYFGRFTKSEYEEAARVIKEQIKKLESEIKGDHNLRENLGKLAQFPEKSSGSSTSIDVKSLSDLFRQTIKLTGPISLSAYMRQCLTHPKYGYYTTRDPLDLKTGDFITSPEISSVFGEMIGIWYFNLWQTSRDPKLRDKRIRFIEFGPGKGTLIYDILHTFNKFVQTVSEVKPKIEIVMIEASPVLREEQCKLLCGENASKFKSEEDEFSKCVTTWGNEIIWVDTEKSIPRSDDSVNYIIAHEFFDALPIKSFIKEETGWRELVVEHTPSVQQQDTQLKSDLNDESTPLSPLPNQKRGKENKQWDTEFHLSISPKDTPSTMIPRLNKRYKDLPVGSRIEICSDAELFIMKMAQLVNTQGAALVIDYGPPDDVPDNTLRGIYKHQFVSPFFKPGEVDLSVDVDFGNLKKITSKVCDIYGPIQQGDWLHNIGVGYRIDQLLKKKSHDVEAQNKIYDAYRRLVDYDQMGKIYKFMALMPKGSSKPIGF</sequence>
<evidence type="ECO:0000256" key="2">
    <source>
        <dbReference type="ARBA" id="ARBA00005891"/>
    </source>
</evidence>
<keyword evidence="10" id="KW-1185">Reference proteome</keyword>
<dbReference type="GeneID" id="73379492"/>
<comment type="caution">
    <text evidence="9">The sequence shown here is derived from an EMBL/GenBank/DDBJ whole genome shotgun (WGS) entry which is preliminary data.</text>
</comment>
<evidence type="ECO:0000256" key="1">
    <source>
        <dbReference type="ARBA" id="ARBA00004173"/>
    </source>
</evidence>
<dbReference type="InterPro" id="IPR038375">
    <property type="entry name" value="NDUFAF7_sf"/>
</dbReference>
<evidence type="ECO:0000256" key="7">
    <source>
        <dbReference type="RuleBase" id="RU364114"/>
    </source>
</evidence>
<dbReference type="Pfam" id="PF02636">
    <property type="entry name" value="Methyltransf_28"/>
    <property type="match status" value="1"/>
</dbReference>
<dbReference type="PANTHER" id="PTHR12049:SF7">
    <property type="entry name" value="PROTEIN ARGININE METHYLTRANSFERASE NDUFAF7, MITOCHONDRIAL"/>
    <property type="match status" value="1"/>
</dbReference>
<dbReference type="PANTHER" id="PTHR12049">
    <property type="entry name" value="PROTEIN ARGININE METHYLTRANSFERASE NDUFAF7, MITOCHONDRIAL"/>
    <property type="match status" value="1"/>
</dbReference>
<dbReference type="InterPro" id="IPR029063">
    <property type="entry name" value="SAM-dependent_MTases_sf"/>
</dbReference>
<feature type="region of interest" description="Disordered" evidence="8">
    <location>
        <begin position="360"/>
        <end position="394"/>
    </location>
</feature>
<dbReference type="EMBL" id="JAHUZD010000040">
    <property type="protein sequence ID" value="KAI3405334.2"/>
    <property type="molecule type" value="Genomic_DNA"/>
</dbReference>
<dbReference type="EC" id="2.1.1.320" evidence="7"/>
<comment type="catalytic activity">
    <reaction evidence="6 7">
        <text>L-arginyl-[protein] + 2 S-adenosyl-L-methionine = N(omega),N(omega)'-dimethyl-L-arginyl-[protein] + 2 S-adenosyl-L-homocysteine + 2 H(+)</text>
        <dbReference type="Rhea" id="RHEA:48108"/>
        <dbReference type="Rhea" id="RHEA-COMP:10532"/>
        <dbReference type="Rhea" id="RHEA-COMP:11992"/>
        <dbReference type="ChEBI" id="CHEBI:15378"/>
        <dbReference type="ChEBI" id="CHEBI:29965"/>
        <dbReference type="ChEBI" id="CHEBI:57856"/>
        <dbReference type="ChEBI" id="CHEBI:59789"/>
        <dbReference type="ChEBI" id="CHEBI:88221"/>
        <dbReference type="EC" id="2.1.1.320"/>
    </reaction>
</comment>
<keyword evidence="4 7" id="KW-0808">Transferase</keyword>